<reference evidence="1" key="1">
    <citation type="submission" date="2022-07" db="EMBL/GenBank/DDBJ databases">
        <authorList>
            <person name="Wu T."/>
        </authorList>
    </citation>
    <scope>NUCLEOTIDE SEQUENCE</scope>
    <source>
        <strain evidence="1">SD-1</strain>
    </source>
</reference>
<keyword evidence="2" id="KW-1185">Reference proteome</keyword>
<dbReference type="AlphaFoldDB" id="A0AAX3EH50"/>
<sequence length="262" mass="29880">MVDDPLREELHKELRSFRRGPGPLTQQRLSGLYQLMDFVGHGSMEQAFDVLMNLATVHDDGDDGTIRAFFESSGMNTAGDNLDQRLVECSRKRFVTERTILRRSDRGAIQLSEIIRDGYLYDRPLGNVYAAQVEDETRSLFSVGIAIEVPEGMSYRRPKVFVDGEMQDLPFALGESKLRDMLRAYETLNVPLDLSQPEDDEPIASIDIHWIMPVWVSWMLGAHFVNPDLFATVSVERKSSARIDVRRVEFVSKNRKPIGDKE</sequence>
<accession>A0AAX3EH50</accession>
<organism evidence="1 2">
    <name type="scientific">Paenarthrobacter ureafaciens</name>
    <dbReference type="NCBI Taxonomy" id="37931"/>
    <lineage>
        <taxon>Bacteria</taxon>
        <taxon>Bacillati</taxon>
        <taxon>Actinomycetota</taxon>
        <taxon>Actinomycetes</taxon>
        <taxon>Micrococcales</taxon>
        <taxon>Micrococcaceae</taxon>
        <taxon>Paenarthrobacter</taxon>
    </lineage>
</organism>
<name>A0AAX3EH50_PAEUR</name>
<proteinExistence type="predicted"/>
<dbReference type="EMBL" id="CP101185">
    <property type="protein sequence ID" value="UYV96932.1"/>
    <property type="molecule type" value="Genomic_DNA"/>
</dbReference>
<protein>
    <submittedName>
        <fullName evidence="1">Uncharacterized protein</fullName>
    </submittedName>
</protein>
<evidence type="ECO:0000313" key="2">
    <source>
        <dbReference type="Proteomes" id="UP001163293"/>
    </source>
</evidence>
<gene>
    <name evidence="1" type="ORF">NL394_18055</name>
</gene>
<evidence type="ECO:0000313" key="1">
    <source>
        <dbReference type="EMBL" id="UYV96932.1"/>
    </source>
</evidence>
<dbReference type="RefSeq" id="WP_069695950.1">
    <property type="nucleotide sequence ID" value="NZ_CP043010.1"/>
</dbReference>
<dbReference type="Proteomes" id="UP001163293">
    <property type="component" value="Chromosome"/>
</dbReference>